<dbReference type="Pfam" id="PF04082">
    <property type="entry name" value="Fungal_trans"/>
    <property type="match status" value="1"/>
</dbReference>
<dbReference type="Proteomes" id="UP000234474">
    <property type="component" value="Unassembled WGS sequence"/>
</dbReference>
<comment type="caution">
    <text evidence="7">The sequence shown here is derived from an EMBL/GenBank/DDBJ whole genome shotgun (WGS) entry which is preliminary data.</text>
</comment>
<feature type="region of interest" description="Disordered" evidence="5">
    <location>
        <begin position="61"/>
        <end position="81"/>
    </location>
</feature>
<dbReference type="PANTHER" id="PTHR31001">
    <property type="entry name" value="UNCHARACTERIZED TRANSCRIPTIONAL REGULATORY PROTEIN"/>
    <property type="match status" value="1"/>
</dbReference>
<evidence type="ECO:0000259" key="6">
    <source>
        <dbReference type="SMART" id="SM00906"/>
    </source>
</evidence>
<dbReference type="PANTHER" id="PTHR31001:SF85">
    <property type="entry name" value="ZN(II)2CYS6 TRANSCRIPTION FACTOR (EUROFUNG)"/>
    <property type="match status" value="1"/>
</dbReference>
<dbReference type="InterPro" id="IPR007219">
    <property type="entry name" value="XnlR_reg_dom"/>
</dbReference>
<dbReference type="VEuPathDB" id="FungiDB:P174DRAFT_495951"/>
<dbReference type="SMART" id="SM00906">
    <property type="entry name" value="Fungal_trans"/>
    <property type="match status" value="1"/>
</dbReference>
<dbReference type="GO" id="GO:0005634">
    <property type="term" value="C:nucleus"/>
    <property type="evidence" value="ECO:0007669"/>
    <property type="project" value="UniProtKB-SubCell"/>
</dbReference>
<protein>
    <recommendedName>
        <fullName evidence="6">Xylanolytic transcriptional activator regulatory domain-containing protein</fullName>
    </recommendedName>
</protein>
<evidence type="ECO:0000256" key="1">
    <source>
        <dbReference type="ARBA" id="ARBA00004123"/>
    </source>
</evidence>
<dbReference type="OrthoDB" id="435881at2759"/>
<dbReference type="GO" id="GO:0006351">
    <property type="term" value="P:DNA-templated transcription"/>
    <property type="evidence" value="ECO:0007669"/>
    <property type="project" value="InterPro"/>
</dbReference>
<keyword evidence="3" id="KW-0804">Transcription</keyword>
<dbReference type="InterPro" id="IPR050613">
    <property type="entry name" value="Sec_Metabolite_Reg"/>
</dbReference>
<accession>A0A2I1BX46</accession>
<keyword evidence="2" id="KW-0805">Transcription regulation</keyword>
<dbReference type="GeneID" id="36538213"/>
<dbReference type="RefSeq" id="XP_024678545.1">
    <property type="nucleotide sequence ID" value="XM_024830876.1"/>
</dbReference>
<comment type="subcellular location">
    <subcellularLocation>
        <location evidence="1">Nucleus</location>
    </subcellularLocation>
</comment>
<evidence type="ECO:0000313" key="7">
    <source>
        <dbReference type="EMBL" id="PKX89950.1"/>
    </source>
</evidence>
<reference evidence="8" key="1">
    <citation type="journal article" date="2018" name="Proc. Natl. Acad. Sci. U.S.A.">
        <title>Linking secondary metabolites to gene clusters through genome sequencing of six diverse Aspergillus species.</title>
        <authorList>
            <person name="Kaerboelling I."/>
            <person name="Vesth T.C."/>
            <person name="Frisvad J.C."/>
            <person name="Nybo J.L."/>
            <person name="Theobald S."/>
            <person name="Kuo A."/>
            <person name="Bowyer P."/>
            <person name="Matsuda Y."/>
            <person name="Mondo S."/>
            <person name="Lyhne E.K."/>
            <person name="Kogle M.E."/>
            <person name="Clum A."/>
            <person name="Lipzen A."/>
            <person name="Salamov A."/>
            <person name="Ngan C.Y."/>
            <person name="Daum C."/>
            <person name="Chiniquy J."/>
            <person name="Barry K."/>
            <person name="LaButti K."/>
            <person name="Haridas S."/>
            <person name="Simmons B.A."/>
            <person name="Magnuson J.K."/>
            <person name="Mortensen U.H."/>
            <person name="Larsen T.O."/>
            <person name="Grigoriev I.V."/>
            <person name="Baker S.E."/>
            <person name="Andersen M.R."/>
        </authorList>
    </citation>
    <scope>NUCLEOTIDE SEQUENCE [LARGE SCALE GENOMIC DNA]</scope>
    <source>
        <strain evidence="8">IBT 16806</strain>
    </source>
</reference>
<dbReference type="GO" id="GO:0003677">
    <property type="term" value="F:DNA binding"/>
    <property type="evidence" value="ECO:0007669"/>
    <property type="project" value="InterPro"/>
</dbReference>
<evidence type="ECO:0000256" key="5">
    <source>
        <dbReference type="SAM" id="MobiDB-lite"/>
    </source>
</evidence>
<evidence type="ECO:0000313" key="8">
    <source>
        <dbReference type="Proteomes" id="UP000234474"/>
    </source>
</evidence>
<gene>
    <name evidence="7" type="ORF">P174DRAFT_495951</name>
</gene>
<dbReference type="EMBL" id="MSZS01000008">
    <property type="protein sequence ID" value="PKX89950.1"/>
    <property type="molecule type" value="Genomic_DNA"/>
</dbReference>
<dbReference type="CDD" id="cd12148">
    <property type="entry name" value="fungal_TF_MHR"/>
    <property type="match status" value="1"/>
</dbReference>
<feature type="compositionally biased region" description="Polar residues" evidence="5">
    <location>
        <begin position="61"/>
        <end position="75"/>
    </location>
</feature>
<sequence length="446" mass="49486">MLEGLIHNLLNSQTESRLEDLDYSGSLNVGSSWDGADTPGSGIPSLDSAIQPAGSQYDSFNYPSTSQGHHVSPNNVAPREGDDSRLQEIYIMQVDPIFPLLQCSSLWAYVTQGGPYLTYAADHPAPRALVCAISYMTITTLSNDQCYGEFDSSRDLHLNKYHSLTIRALEHVDYINTDDIAVFQAFVPFLASSTMLLGSHGQSRRAWTMLSLALRIAQSLLDISDPPFMVTPLEREMRRRLWHIISLLDVQASFNHGSSPMLQLDCLMSHISLAIDFLDFFAPPKDNSSPFPGPTSLADPTFIMVMAEGQHAFRSLNLPRGADGCMTSIDTHFLLQIAATFQQNSQALLAGLLPDKIPFRLFLEQLVEVTHAFLQLVAVKPVQGTAKGYFSEDIISPSSLLSLATNFLQALNNMYQDPRIEPFRWYVRLFAPLARVLCGYGHCMCL</sequence>
<evidence type="ECO:0000256" key="3">
    <source>
        <dbReference type="ARBA" id="ARBA00023163"/>
    </source>
</evidence>
<evidence type="ECO:0000256" key="4">
    <source>
        <dbReference type="ARBA" id="ARBA00023242"/>
    </source>
</evidence>
<feature type="domain" description="Xylanolytic transcriptional activator regulatory" evidence="6">
    <location>
        <begin position="206"/>
        <end position="280"/>
    </location>
</feature>
<proteinExistence type="predicted"/>
<organism evidence="7 8">
    <name type="scientific">Aspergillus novofumigatus (strain IBT 16806)</name>
    <dbReference type="NCBI Taxonomy" id="1392255"/>
    <lineage>
        <taxon>Eukaryota</taxon>
        <taxon>Fungi</taxon>
        <taxon>Dikarya</taxon>
        <taxon>Ascomycota</taxon>
        <taxon>Pezizomycotina</taxon>
        <taxon>Eurotiomycetes</taxon>
        <taxon>Eurotiomycetidae</taxon>
        <taxon>Eurotiales</taxon>
        <taxon>Aspergillaceae</taxon>
        <taxon>Aspergillus</taxon>
        <taxon>Aspergillus subgen. Fumigati</taxon>
    </lineage>
</organism>
<dbReference type="GO" id="GO:0008270">
    <property type="term" value="F:zinc ion binding"/>
    <property type="evidence" value="ECO:0007669"/>
    <property type="project" value="InterPro"/>
</dbReference>
<dbReference type="AlphaFoldDB" id="A0A2I1BX46"/>
<keyword evidence="8" id="KW-1185">Reference proteome</keyword>
<evidence type="ECO:0000256" key="2">
    <source>
        <dbReference type="ARBA" id="ARBA00023015"/>
    </source>
</evidence>
<name>A0A2I1BX46_ASPN1</name>
<keyword evidence="4" id="KW-0539">Nucleus</keyword>